<evidence type="ECO:0000313" key="1">
    <source>
        <dbReference type="EMBL" id="KAI3721613.1"/>
    </source>
</evidence>
<reference evidence="1 2" key="2">
    <citation type="journal article" date="2022" name="Mol. Ecol. Resour.">
        <title>The genomes of chicory, endive, great burdock and yacon provide insights into Asteraceae paleo-polyploidization history and plant inulin production.</title>
        <authorList>
            <person name="Fan W."/>
            <person name="Wang S."/>
            <person name="Wang H."/>
            <person name="Wang A."/>
            <person name="Jiang F."/>
            <person name="Liu H."/>
            <person name="Zhao H."/>
            <person name="Xu D."/>
            <person name="Zhang Y."/>
        </authorList>
    </citation>
    <scope>NUCLEOTIDE SEQUENCE [LARGE SCALE GENOMIC DNA]</scope>
    <source>
        <strain evidence="2">cv. Punajuju</strain>
        <tissue evidence="1">Leaves</tissue>
    </source>
</reference>
<gene>
    <name evidence="1" type="ORF">L2E82_32629</name>
</gene>
<name>A0ACB9BI21_CICIN</name>
<sequence length="257" mass="28815">MSTSEHLLFCVFSLLYRSLHCVFFWMASSNNAIDPKSKKILQLLHLRQIFNGVFLKVNKAILNMLHRVEPYVTYGYLSLPLSLSFVKESIYKRGYGKLNKQRIPLTDNSIVEHYKPSGLSVSLAGSDGRVLGENMAGKGKGIRTDYLSGKRNRDGGRKTMWLSDILSGFSDEEDSIDDGIDIKHVSDYHPVADKAVAVNNLGKWKTVTQMISLTILLVIRDSSFTEVGFLGTACVAFLYVSVGLAVWSLVVYMKWTM</sequence>
<keyword evidence="2" id="KW-1185">Reference proteome</keyword>
<evidence type="ECO:0000313" key="2">
    <source>
        <dbReference type="Proteomes" id="UP001055811"/>
    </source>
</evidence>
<accession>A0ACB9BI21</accession>
<organism evidence="1 2">
    <name type="scientific">Cichorium intybus</name>
    <name type="common">Chicory</name>
    <dbReference type="NCBI Taxonomy" id="13427"/>
    <lineage>
        <taxon>Eukaryota</taxon>
        <taxon>Viridiplantae</taxon>
        <taxon>Streptophyta</taxon>
        <taxon>Embryophyta</taxon>
        <taxon>Tracheophyta</taxon>
        <taxon>Spermatophyta</taxon>
        <taxon>Magnoliopsida</taxon>
        <taxon>eudicotyledons</taxon>
        <taxon>Gunneridae</taxon>
        <taxon>Pentapetalae</taxon>
        <taxon>asterids</taxon>
        <taxon>campanulids</taxon>
        <taxon>Asterales</taxon>
        <taxon>Asteraceae</taxon>
        <taxon>Cichorioideae</taxon>
        <taxon>Cichorieae</taxon>
        <taxon>Cichoriinae</taxon>
        <taxon>Cichorium</taxon>
    </lineage>
</organism>
<protein>
    <submittedName>
        <fullName evidence="1">Uncharacterized protein</fullName>
    </submittedName>
</protein>
<comment type="caution">
    <text evidence="1">The sequence shown here is derived from an EMBL/GenBank/DDBJ whole genome shotgun (WGS) entry which is preliminary data.</text>
</comment>
<dbReference type="Proteomes" id="UP001055811">
    <property type="component" value="Linkage Group LG06"/>
</dbReference>
<dbReference type="EMBL" id="CM042014">
    <property type="protein sequence ID" value="KAI3721613.1"/>
    <property type="molecule type" value="Genomic_DNA"/>
</dbReference>
<proteinExistence type="predicted"/>
<reference evidence="2" key="1">
    <citation type="journal article" date="2022" name="Mol. Ecol. Resour.">
        <title>The genomes of chicory, endive, great burdock and yacon provide insights into Asteraceae palaeo-polyploidization history and plant inulin production.</title>
        <authorList>
            <person name="Fan W."/>
            <person name="Wang S."/>
            <person name="Wang H."/>
            <person name="Wang A."/>
            <person name="Jiang F."/>
            <person name="Liu H."/>
            <person name="Zhao H."/>
            <person name="Xu D."/>
            <person name="Zhang Y."/>
        </authorList>
    </citation>
    <scope>NUCLEOTIDE SEQUENCE [LARGE SCALE GENOMIC DNA]</scope>
    <source>
        <strain evidence="2">cv. Punajuju</strain>
    </source>
</reference>